<keyword evidence="2" id="KW-1185">Reference proteome</keyword>
<sequence>MYSIDRLPPRQLVTSWIRNCFDQICVELMMSSEEYQNSNDYRSQCHNAYRILSNFGWSKCKTARLFGVDHKALEKQLSLPLESNENGRPPLLDDEEKQILINKIHALIASKNHPTLYDVQQITIQLFQKIISIDTLRNIVIDSDLFKIIDGVPQDEDRVNVSENDLDRYYNNLGMCVNGVPASLVFNMDEAGQDEYVDTHSMKVIVDAS</sequence>
<evidence type="ECO:0000313" key="1">
    <source>
        <dbReference type="EMBL" id="KAK8841285.1"/>
    </source>
</evidence>
<name>A0ABR2H507_9EUKA</name>
<proteinExistence type="predicted"/>
<accession>A0ABR2H507</accession>
<protein>
    <recommendedName>
        <fullName evidence="3">HTH psq-type domain-containing protein</fullName>
    </recommendedName>
</protein>
<dbReference type="Proteomes" id="UP001470230">
    <property type="component" value="Unassembled WGS sequence"/>
</dbReference>
<organism evidence="1 2">
    <name type="scientific">Tritrichomonas musculus</name>
    <dbReference type="NCBI Taxonomy" id="1915356"/>
    <lineage>
        <taxon>Eukaryota</taxon>
        <taxon>Metamonada</taxon>
        <taxon>Parabasalia</taxon>
        <taxon>Tritrichomonadida</taxon>
        <taxon>Tritrichomonadidae</taxon>
        <taxon>Tritrichomonas</taxon>
    </lineage>
</organism>
<evidence type="ECO:0008006" key="3">
    <source>
        <dbReference type="Google" id="ProtNLM"/>
    </source>
</evidence>
<reference evidence="1 2" key="1">
    <citation type="submission" date="2024-04" db="EMBL/GenBank/DDBJ databases">
        <title>Tritrichomonas musculus Genome.</title>
        <authorList>
            <person name="Alves-Ferreira E."/>
            <person name="Grigg M."/>
            <person name="Lorenzi H."/>
            <person name="Galac M."/>
        </authorList>
    </citation>
    <scope>NUCLEOTIDE SEQUENCE [LARGE SCALE GENOMIC DNA]</scope>
    <source>
        <strain evidence="1 2">EAF2021</strain>
    </source>
</reference>
<gene>
    <name evidence="1" type="ORF">M9Y10_027488</name>
</gene>
<comment type="caution">
    <text evidence="1">The sequence shown here is derived from an EMBL/GenBank/DDBJ whole genome shotgun (WGS) entry which is preliminary data.</text>
</comment>
<dbReference type="EMBL" id="JAPFFF010000042">
    <property type="protein sequence ID" value="KAK8841285.1"/>
    <property type="molecule type" value="Genomic_DNA"/>
</dbReference>
<evidence type="ECO:0000313" key="2">
    <source>
        <dbReference type="Proteomes" id="UP001470230"/>
    </source>
</evidence>